<keyword evidence="3" id="KW-1185">Reference proteome</keyword>
<reference evidence="2" key="1">
    <citation type="submission" date="2024-03" db="EMBL/GenBank/DDBJ databases">
        <title>WGS assembly of Saponaria officinalis var. Norfolk2.</title>
        <authorList>
            <person name="Jenkins J."/>
            <person name="Shu S."/>
            <person name="Grimwood J."/>
            <person name="Barry K."/>
            <person name="Goodstein D."/>
            <person name="Schmutz J."/>
            <person name="Leebens-Mack J."/>
            <person name="Osbourn A."/>
        </authorList>
    </citation>
    <scope>NUCLEOTIDE SEQUENCE [LARGE SCALE GENOMIC DNA]</scope>
    <source>
        <strain evidence="2">JIC</strain>
    </source>
</reference>
<feature type="transmembrane region" description="Helical" evidence="1">
    <location>
        <begin position="6"/>
        <end position="28"/>
    </location>
</feature>
<keyword evidence="1" id="KW-0472">Membrane</keyword>
<keyword evidence="1" id="KW-0812">Transmembrane</keyword>
<dbReference type="AlphaFoldDB" id="A0AAW1MSG0"/>
<sequence>MIFYDQQLNTMQITCTIILIFPIIYKLIKIIFNFKKPRKVYLVNHASFKPKNCQQITKQKTISMIKPLGPNFTYEQWRSQEILLGGGEIFRGANYKSYKVI</sequence>
<comment type="caution">
    <text evidence="2">The sequence shown here is derived from an EMBL/GenBank/DDBJ whole genome shotgun (WGS) entry which is preliminary data.</text>
</comment>
<proteinExistence type="predicted"/>
<organism evidence="2 3">
    <name type="scientific">Saponaria officinalis</name>
    <name type="common">Common soapwort</name>
    <name type="synonym">Lychnis saponaria</name>
    <dbReference type="NCBI Taxonomy" id="3572"/>
    <lineage>
        <taxon>Eukaryota</taxon>
        <taxon>Viridiplantae</taxon>
        <taxon>Streptophyta</taxon>
        <taxon>Embryophyta</taxon>
        <taxon>Tracheophyta</taxon>
        <taxon>Spermatophyta</taxon>
        <taxon>Magnoliopsida</taxon>
        <taxon>eudicotyledons</taxon>
        <taxon>Gunneridae</taxon>
        <taxon>Pentapetalae</taxon>
        <taxon>Caryophyllales</taxon>
        <taxon>Caryophyllaceae</taxon>
        <taxon>Caryophylleae</taxon>
        <taxon>Saponaria</taxon>
    </lineage>
</organism>
<evidence type="ECO:0000313" key="2">
    <source>
        <dbReference type="EMBL" id="KAK9747699.1"/>
    </source>
</evidence>
<accession>A0AAW1MSG0</accession>
<gene>
    <name evidence="2" type="ORF">RND81_02G009700</name>
</gene>
<name>A0AAW1MSG0_SAPOF</name>
<dbReference type="Proteomes" id="UP001443914">
    <property type="component" value="Unassembled WGS sequence"/>
</dbReference>
<keyword evidence="1" id="KW-1133">Transmembrane helix</keyword>
<evidence type="ECO:0000313" key="3">
    <source>
        <dbReference type="Proteomes" id="UP001443914"/>
    </source>
</evidence>
<evidence type="ECO:0000256" key="1">
    <source>
        <dbReference type="SAM" id="Phobius"/>
    </source>
</evidence>
<protein>
    <submittedName>
        <fullName evidence="2">Uncharacterized protein</fullName>
    </submittedName>
</protein>
<dbReference type="EMBL" id="JBDFQZ010000002">
    <property type="protein sequence ID" value="KAK9747699.1"/>
    <property type="molecule type" value="Genomic_DNA"/>
</dbReference>